<gene>
    <name evidence="1" type="ORF">ERS007661_02107</name>
</gene>
<organism evidence="1 2">
    <name type="scientific">Mycobacterium tuberculosis</name>
    <dbReference type="NCBI Taxonomy" id="1773"/>
    <lineage>
        <taxon>Bacteria</taxon>
        <taxon>Bacillati</taxon>
        <taxon>Actinomycetota</taxon>
        <taxon>Actinomycetes</taxon>
        <taxon>Mycobacteriales</taxon>
        <taxon>Mycobacteriaceae</taxon>
        <taxon>Mycobacterium</taxon>
        <taxon>Mycobacterium tuberculosis complex</taxon>
    </lineage>
</organism>
<evidence type="ECO:0000313" key="2">
    <source>
        <dbReference type="Proteomes" id="UP000039217"/>
    </source>
</evidence>
<dbReference type="Proteomes" id="UP000039217">
    <property type="component" value="Unassembled WGS sequence"/>
</dbReference>
<protein>
    <submittedName>
        <fullName evidence="1">Uncharacterized protein</fullName>
    </submittedName>
</protein>
<evidence type="ECO:0000313" key="1">
    <source>
        <dbReference type="EMBL" id="CNV33926.1"/>
    </source>
</evidence>
<proteinExistence type="predicted"/>
<dbReference type="AlphaFoldDB" id="A0A655ETQ2"/>
<accession>A0A655ETQ2</accession>
<dbReference type="EMBL" id="CQQC01000686">
    <property type="protein sequence ID" value="CNV33926.1"/>
    <property type="molecule type" value="Genomic_DNA"/>
</dbReference>
<name>A0A655ETQ2_MYCTX</name>
<reference evidence="1 2" key="1">
    <citation type="submission" date="2015-03" db="EMBL/GenBank/DDBJ databases">
        <authorList>
            <consortium name="Pathogen Informatics"/>
        </authorList>
    </citation>
    <scope>NUCLEOTIDE SEQUENCE [LARGE SCALE GENOMIC DNA]</scope>
    <source>
        <strain evidence="1 2">D00501624</strain>
    </source>
</reference>
<sequence length="197" mass="20355">MEKLTSLRRSQVIDIVLTTMSTCDFCSAVTRSAADRIRYSTCDGTPKMSRATSPAMSTSKPVISPVIGSRKLNRLLPMSSPTISLPRARMSATAASASALVAKGRRLAVGSQSWLELSGGSGGCGGMISMPTGVGSGSVGVASTPSVSEWPQLASTIAKASGASGAAARARRARRVITDTLSAGATGRARRQWRHLS</sequence>